<evidence type="ECO:0000313" key="1">
    <source>
        <dbReference type="EMBL" id="GIY89799.1"/>
    </source>
</evidence>
<gene>
    <name evidence="1" type="ORF">CEXT_111031</name>
</gene>
<reference evidence="1 2" key="1">
    <citation type="submission" date="2021-06" db="EMBL/GenBank/DDBJ databases">
        <title>Caerostris extrusa draft genome.</title>
        <authorList>
            <person name="Kono N."/>
            <person name="Arakawa K."/>
        </authorList>
    </citation>
    <scope>NUCLEOTIDE SEQUENCE [LARGE SCALE GENOMIC DNA]</scope>
</reference>
<accession>A0AAV4X5I8</accession>
<comment type="caution">
    <text evidence="1">The sequence shown here is derived from an EMBL/GenBank/DDBJ whole genome shotgun (WGS) entry which is preliminary data.</text>
</comment>
<dbReference type="EMBL" id="BPLR01017262">
    <property type="protein sequence ID" value="GIY89799.1"/>
    <property type="molecule type" value="Genomic_DNA"/>
</dbReference>
<dbReference type="Proteomes" id="UP001054945">
    <property type="component" value="Unassembled WGS sequence"/>
</dbReference>
<organism evidence="1 2">
    <name type="scientific">Caerostris extrusa</name>
    <name type="common">Bark spider</name>
    <name type="synonym">Caerostris bankana</name>
    <dbReference type="NCBI Taxonomy" id="172846"/>
    <lineage>
        <taxon>Eukaryota</taxon>
        <taxon>Metazoa</taxon>
        <taxon>Ecdysozoa</taxon>
        <taxon>Arthropoda</taxon>
        <taxon>Chelicerata</taxon>
        <taxon>Arachnida</taxon>
        <taxon>Araneae</taxon>
        <taxon>Araneomorphae</taxon>
        <taxon>Entelegynae</taxon>
        <taxon>Araneoidea</taxon>
        <taxon>Araneidae</taxon>
        <taxon>Caerostris</taxon>
    </lineage>
</organism>
<evidence type="ECO:0000313" key="2">
    <source>
        <dbReference type="Proteomes" id="UP001054945"/>
    </source>
</evidence>
<sequence>MGIINTARNHRVHLPFPALYPPTPARGIHHMRGISNVIWDSFLKHFKHLWRDSSLDLVVREINITLEHLFEPSVLTVENFKAFIETDAY</sequence>
<name>A0AAV4X5I8_CAEEX</name>
<dbReference type="AlphaFoldDB" id="A0AAV4X5I8"/>
<proteinExistence type="predicted"/>
<keyword evidence="2" id="KW-1185">Reference proteome</keyword>
<protein>
    <submittedName>
        <fullName evidence="1">Uncharacterized protein</fullName>
    </submittedName>
</protein>